<dbReference type="GO" id="GO:0008410">
    <property type="term" value="F:CoA-transferase activity"/>
    <property type="evidence" value="ECO:0007669"/>
    <property type="project" value="InterPro"/>
</dbReference>
<dbReference type="PANTHER" id="PTHR43293:SF1">
    <property type="entry name" value="ACETATE COA-TRANSFERASE YDIF"/>
    <property type="match status" value="1"/>
</dbReference>
<dbReference type="Pfam" id="PF01144">
    <property type="entry name" value="CoA_trans"/>
    <property type="match status" value="1"/>
</dbReference>
<dbReference type="InterPro" id="IPR014388">
    <property type="entry name" value="3-oxoacid_CoA-transferase"/>
</dbReference>
<dbReference type="AlphaFoldDB" id="A0A133VAQ1"/>
<dbReference type="PANTHER" id="PTHR43293">
    <property type="entry name" value="ACETATE COA-TRANSFERASE YDIF"/>
    <property type="match status" value="1"/>
</dbReference>
<gene>
    <name evidence="3" type="ORF">AKJ47_02115</name>
</gene>
<evidence type="ECO:0000256" key="1">
    <source>
        <dbReference type="ARBA" id="ARBA00007154"/>
    </source>
</evidence>
<dbReference type="InterPro" id="IPR004165">
    <property type="entry name" value="CoA_trans_fam_I"/>
</dbReference>
<evidence type="ECO:0000313" key="4">
    <source>
        <dbReference type="Proteomes" id="UP000070405"/>
    </source>
</evidence>
<reference evidence="3 4" key="1">
    <citation type="journal article" date="2016" name="Sci. Rep.">
        <title>Metabolic traits of an uncultured archaeal lineage -MSBL1- from brine pools of the Red Sea.</title>
        <authorList>
            <person name="Mwirichia R."/>
            <person name="Alam I."/>
            <person name="Rashid M."/>
            <person name="Vinu M."/>
            <person name="Ba-Alawi W."/>
            <person name="Anthony Kamau A."/>
            <person name="Kamanda Ngugi D."/>
            <person name="Goker M."/>
            <person name="Klenk H.P."/>
            <person name="Bajic V."/>
            <person name="Stingl U."/>
        </authorList>
    </citation>
    <scope>NUCLEOTIDE SEQUENCE [LARGE SCALE GENOMIC DNA]</scope>
    <source>
        <strain evidence="3">SCGC-AAA261G05</strain>
    </source>
</reference>
<evidence type="ECO:0008006" key="5">
    <source>
        <dbReference type="Google" id="ProtNLM"/>
    </source>
</evidence>
<dbReference type="GO" id="GO:0046952">
    <property type="term" value="P:ketone body catabolic process"/>
    <property type="evidence" value="ECO:0007669"/>
    <property type="project" value="InterPro"/>
</dbReference>
<organism evidence="3 4">
    <name type="scientific">candidate division MSBL1 archaeon SCGC-AAA261G05</name>
    <dbReference type="NCBI Taxonomy" id="1698276"/>
    <lineage>
        <taxon>Archaea</taxon>
        <taxon>Methanobacteriati</taxon>
        <taxon>Methanobacteriota</taxon>
        <taxon>candidate division MSBL1</taxon>
    </lineage>
</organism>
<keyword evidence="2" id="KW-0808">Transferase</keyword>
<dbReference type="PIRSF" id="PIRSF000858">
    <property type="entry name" value="SCOT-t"/>
    <property type="match status" value="1"/>
</dbReference>
<dbReference type="InterPro" id="IPR037171">
    <property type="entry name" value="NagB/RpiA_transferase-like"/>
</dbReference>
<evidence type="ECO:0000313" key="3">
    <source>
        <dbReference type="EMBL" id="KXB03520.1"/>
    </source>
</evidence>
<comment type="caution">
    <text evidence="3">The sequence shown here is derived from an EMBL/GenBank/DDBJ whole genome shotgun (WGS) entry which is preliminary data.</text>
</comment>
<comment type="similarity">
    <text evidence="1">Belongs to the 3-oxoacid CoA-transferase family.</text>
</comment>
<dbReference type="Gene3D" id="3.40.1080.10">
    <property type="entry name" value="Glutaconate Coenzyme A-transferase"/>
    <property type="match status" value="2"/>
</dbReference>
<keyword evidence="4" id="KW-1185">Reference proteome</keyword>
<dbReference type="EMBL" id="LHYA01000022">
    <property type="protein sequence ID" value="KXB03520.1"/>
    <property type="molecule type" value="Genomic_DNA"/>
</dbReference>
<proteinExistence type="inferred from homology"/>
<dbReference type="SUPFAM" id="SSF100950">
    <property type="entry name" value="NagB/RpiA/CoA transferase-like"/>
    <property type="match status" value="2"/>
</dbReference>
<protein>
    <recommendedName>
        <fullName evidence="5">CoA-transferase</fullName>
    </recommendedName>
</protein>
<dbReference type="Proteomes" id="UP000070405">
    <property type="component" value="Unassembled WGS sequence"/>
</dbReference>
<accession>A0A133VAQ1</accession>
<dbReference type="PATRIC" id="fig|1698276.3.peg.287"/>
<sequence length="518" mass="56749">MMKVVTGKEAISQIKDEDTVAVGGFTTTNLPLELFNALRDSFTETGKPKDLTMIQPAGQSGGKGVGFDLLGIEGLIKKFIFTHSGLAPQTSELIMNNKIIAYCFPQGVISQLFRSIAAERPYLITHTGLHTFVDPRIEGGKVNDITKEEEDLVELVEYEGKEYLLYKTLPVDFALIRGTTADQKGNISMEKEGVTLEDLAIAQATKNSGGTVAVQVEKVVEEPLPSRSVEIPEILVDYVVEATKPEYSQQTVNIDYDPAISGEKRIPSPKVEPKPLNERKIIGRRGAMELESGAVINLGIGMATEVADVAMEENIYEEFTLTVESGVIGGVPLSFLDFGVGVNYDALIDQPYQFDFYQGGGLNLAFLGMAQADEKGNVNVSKFGGRFAGCGGFIDITQNAKKVVFCGTFTTKGLEVEVKDGELKILEEGSIKKLVKDVEHITFSGEYARERGQEIMYVTERGVFRLGEDGLVLEEIAPGINLEEDILDKMDFSPKVPTKLKTMDEKIFKEPKMGIKPK</sequence>
<name>A0A133VAQ1_9EURY</name>
<dbReference type="SMART" id="SM00882">
    <property type="entry name" value="CoA_trans"/>
    <property type="match status" value="1"/>
</dbReference>
<evidence type="ECO:0000256" key="2">
    <source>
        <dbReference type="ARBA" id="ARBA00022679"/>
    </source>
</evidence>